<feature type="region of interest" description="Disordered" evidence="2">
    <location>
        <begin position="236"/>
        <end position="256"/>
    </location>
</feature>
<keyword evidence="3" id="KW-0732">Signal</keyword>
<dbReference type="AlphaFoldDB" id="A0A4U5MGL3"/>
<dbReference type="PROSITE" id="PS50240">
    <property type="entry name" value="TRYPSIN_DOM"/>
    <property type="match status" value="1"/>
</dbReference>
<evidence type="ECO:0000313" key="5">
    <source>
        <dbReference type="EMBL" id="TKR68399.1"/>
    </source>
</evidence>
<comment type="caution">
    <text evidence="5">The sequence shown here is derived from an EMBL/GenBank/DDBJ whole genome shotgun (WGS) entry which is preliminary data.</text>
</comment>
<dbReference type="InterPro" id="IPR043504">
    <property type="entry name" value="Peptidase_S1_PA_chymotrypsin"/>
</dbReference>
<proteinExistence type="predicted"/>
<dbReference type="SUPFAM" id="SSF50494">
    <property type="entry name" value="Trypsin-like serine proteases"/>
    <property type="match status" value="1"/>
</dbReference>
<gene>
    <name evidence="5" type="ORF">L596_024389</name>
</gene>
<dbReference type="Gene3D" id="2.40.10.10">
    <property type="entry name" value="Trypsin-like serine proteases"/>
    <property type="match status" value="1"/>
</dbReference>
<dbReference type="EMBL" id="AZBU02000008">
    <property type="protein sequence ID" value="TKR68399.1"/>
    <property type="molecule type" value="Genomic_DNA"/>
</dbReference>
<accession>A0A4U5MGL3</accession>
<name>A0A4U5MGL3_STECR</name>
<dbReference type="GO" id="GO:0004252">
    <property type="term" value="F:serine-type endopeptidase activity"/>
    <property type="evidence" value="ECO:0007669"/>
    <property type="project" value="InterPro"/>
</dbReference>
<dbReference type="PROSITE" id="PS00134">
    <property type="entry name" value="TRYPSIN_HIS"/>
    <property type="match status" value="1"/>
</dbReference>
<dbReference type="InterPro" id="IPR018114">
    <property type="entry name" value="TRYPSIN_HIS"/>
</dbReference>
<reference evidence="5 6" key="2">
    <citation type="journal article" date="2019" name="G3 (Bethesda)">
        <title>Hybrid Assembly of the Genome of the Entomopathogenic Nematode Steinernema carpocapsae Identifies the X-Chromosome.</title>
        <authorList>
            <person name="Serra L."/>
            <person name="Macchietto M."/>
            <person name="Macias-Munoz A."/>
            <person name="McGill C.J."/>
            <person name="Rodriguez I.M."/>
            <person name="Rodriguez B."/>
            <person name="Murad R."/>
            <person name="Mortazavi A."/>
        </authorList>
    </citation>
    <scope>NUCLEOTIDE SEQUENCE [LARGE SCALE GENOMIC DNA]</scope>
    <source>
        <strain evidence="5 6">ALL</strain>
    </source>
</reference>
<feature type="chain" id="PRO_5020226485" description="Peptidase S1 domain-containing protein" evidence="3">
    <location>
        <begin position="20"/>
        <end position="292"/>
    </location>
</feature>
<evidence type="ECO:0000256" key="1">
    <source>
        <dbReference type="ARBA" id="ARBA00023157"/>
    </source>
</evidence>
<dbReference type="STRING" id="34508.A0A4U5MGL3"/>
<dbReference type="PANTHER" id="PTHR24252">
    <property type="entry name" value="ACROSIN-RELATED"/>
    <property type="match status" value="1"/>
</dbReference>
<evidence type="ECO:0000256" key="3">
    <source>
        <dbReference type="SAM" id="SignalP"/>
    </source>
</evidence>
<evidence type="ECO:0000313" key="6">
    <source>
        <dbReference type="Proteomes" id="UP000298663"/>
    </source>
</evidence>
<dbReference type="GO" id="GO:0006508">
    <property type="term" value="P:proteolysis"/>
    <property type="evidence" value="ECO:0007669"/>
    <property type="project" value="InterPro"/>
</dbReference>
<sequence length="292" mass="31674">MRLLLQLLIASSFVSFAASAPAKGESGNDIIGGRPAQNGQWPWQVYLGIHKPSTGRTSLCGGSLISRRHIVTAAHCTLGVEAHNIRAMLGSVKQYDTTQNNPPRSTWTLRESSFTLSIPETTPPTETTFRSLRYLEADVEFNVNTQPIKIRKNDSALNYDGAYVYVTGWGRTSATSFVSPTLMETRIPFWSTDTALAVGRRSRTGKLSWTAPKFALDPTAVELLPATAADLWSSRAPTSIGTSSDSRRSEITPLPDSKTNSTTLVFIFASPSTATSSAVPRATWLSAGRFSL</sequence>
<dbReference type="Proteomes" id="UP000298663">
    <property type="component" value="Unassembled WGS sequence"/>
</dbReference>
<keyword evidence="6" id="KW-1185">Reference proteome</keyword>
<dbReference type="Pfam" id="PF00089">
    <property type="entry name" value="Trypsin"/>
    <property type="match status" value="1"/>
</dbReference>
<dbReference type="InterPro" id="IPR001254">
    <property type="entry name" value="Trypsin_dom"/>
</dbReference>
<dbReference type="OrthoDB" id="5820960at2759"/>
<feature type="signal peptide" evidence="3">
    <location>
        <begin position="1"/>
        <end position="19"/>
    </location>
</feature>
<organism evidence="5 6">
    <name type="scientific">Steinernema carpocapsae</name>
    <name type="common">Entomopathogenic nematode</name>
    <dbReference type="NCBI Taxonomy" id="34508"/>
    <lineage>
        <taxon>Eukaryota</taxon>
        <taxon>Metazoa</taxon>
        <taxon>Ecdysozoa</taxon>
        <taxon>Nematoda</taxon>
        <taxon>Chromadorea</taxon>
        <taxon>Rhabditida</taxon>
        <taxon>Tylenchina</taxon>
        <taxon>Panagrolaimomorpha</taxon>
        <taxon>Strongyloidoidea</taxon>
        <taxon>Steinernematidae</taxon>
        <taxon>Steinernema</taxon>
    </lineage>
</organism>
<dbReference type="InterPro" id="IPR009003">
    <property type="entry name" value="Peptidase_S1_PA"/>
</dbReference>
<protein>
    <recommendedName>
        <fullName evidence="4">Peptidase S1 domain-containing protein</fullName>
    </recommendedName>
</protein>
<feature type="domain" description="Peptidase S1" evidence="4">
    <location>
        <begin position="30"/>
        <end position="285"/>
    </location>
</feature>
<evidence type="ECO:0000256" key="2">
    <source>
        <dbReference type="SAM" id="MobiDB-lite"/>
    </source>
</evidence>
<dbReference type="PANTHER" id="PTHR24252:SF7">
    <property type="entry name" value="HYALIN"/>
    <property type="match status" value="1"/>
</dbReference>
<keyword evidence="1" id="KW-1015">Disulfide bond</keyword>
<dbReference type="SMART" id="SM00020">
    <property type="entry name" value="Tryp_SPc"/>
    <property type="match status" value="1"/>
</dbReference>
<evidence type="ECO:0000259" key="4">
    <source>
        <dbReference type="PROSITE" id="PS50240"/>
    </source>
</evidence>
<reference evidence="5 6" key="1">
    <citation type="journal article" date="2015" name="Genome Biol.">
        <title>Comparative genomics of Steinernema reveals deeply conserved gene regulatory networks.</title>
        <authorList>
            <person name="Dillman A.R."/>
            <person name="Macchietto M."/>
            <person name="Porter C.F."/>
            <person name="Rogers A."/>
            <person name="Williams B."/>
            <person name="Antoshechkin I."/>
            <person name="Lee M.M."/>
            <person name="Goodwin Z."/>
            <person name="Lu X."/>
            <person name="Lewis E.E."/>
            <person name="Goodrich-Blair H."/>
            <person name="Stock S.P."/>
            <person name="Adams B.J."/>
            <person name="Sternberg P.W."/>
            <person name="Mortazavi A."/>
        </authorList>
    </citation>
    <scope>NUCLEOTIDE SEQUENCE [LARGE SCALE GENOMIC DNA]</scope>
    <source>
        <strain evidence="5 6">ALL</strain>
    </source>
</reference>